<feature type="transmembrane region" description="Helical" evidence="1">
    <location>
        <begin position="90"/>
        <end position="111"/>
    </location>
</feature>
<dbReference type="Pfam" id="PF11188">
    <property type="entry name" value="DUF2975"/>
    <property type="match status" value="1"/>
</dbReference>
<dbReference type="AlphaFoldDB" id="A0A1P8U9D3"/>
<evidence type="ECO:0000313" key="3">
    <source>
        <dbReference type="Proteomes" id="UP000187185"/>
    </source>
</evidence>
<feature type="transmembrane region" description="Helical" evidence="1">
    <location>
        <begin position="7"/>
        <end position="26"/>
    </location>
</feature>
<keyword evidence="1" id="KW-1133">Transmembrane helix</keyword>
<dbReference type="InterPro" id="IPR021354">
    <property type="entry name" value="DUF2975"/>
</dbReference>
<feature type="transmembrane region" description="Helical" evidence="1">
    <location>
        <begin position="46"/>
        <end position="70"/>
    </location>
</feature>
<accession>A0A1P8U9D3</accession>
<dbReference type="KEGG" id="maur:BOH66_11240"/>
<proteinExistence type="predicted"/>
<reference evidence="2 3" key="1">
    <citation type="submission" date="2016-12" db="EMBL/GenBank/DDBJ databases">
        <title>Complete genome sequence of Microbacterium aurum KACC 15219.</title>
        <authorList>
            <person name="Jung Y."/>
            <person name="Shin J.-H."/>
            <person name="Lee Y.-J."/>
            <person name="Yi H."/>
            <person name="Bahn Y.-S."/>
            <person name="Kim J.F."/>
            <person name="Lee D.-W."/>
        </authorList>
    </citation>
    <scope>NUCLEOTIDE SEQUENCE [LARGE SCALE GENOMIC DNA]</scope>
    <source>
        <strain evidence="2 3">KACC 15219</strain>
    </source>
</reference>
<organism evidence="2 3">
    <name type="scientific">Microbacterium aurum</name>
    <dbReference type="NCBI Taxonomy" id="36805"/>
    <lineage>
        <taxon>Bacteria</taxon>
        <taxon>Bacillati</taxon>
        <taxon>Actinomycetota</taxon>
        <taxon>Actinomycetes</taxon>
        <taxon>Micrococcales</taxon>
        <taxon>Microbacteriaceae</taxon>
        <taxon>Microbacterium</taxon>
    </lineage>
</organism>
<gene>
    <name evidence="2" type="ORF">BOH66_11240</name>
</gene>
<dbReference type="STRING" id="36805.BOH66_11240"/>
<keyword evidence="1" id="KW-0472">Membrane</keyword>
<evidence type="ECO:0000256" key="1">
    <source>
        <dbReference type="SAM" id="Phobius"/>
    </source>
</evidence>
<dbReference type="RefSeq" id="WP_076691082.1">
    <property type="nucleotide sequence ID" value="NZ_CP018762.1"/>
</dbReference>
<name>A0A1P8U9D3_9MICO</name>
<protein>
    <submittedName>
        <fullName evidence="2">ABC transporter</fullName>
    </submittedName>
</protein>
<dbReference type="OrthoDB" id="3240470at2"/>
<keyword evidence="1" id="KW-0812">Transmembrane</keyword>
<keyword evidence="3" id="KW-1185">Reference proteome</keyword>
<dbReference type="Proteomes" id="UP000187185">
    <property type="component" value="Chromosome"/>
</dbReference>
<sequence>MHGVTIAVLKVVIALSLAGSLFVQLVMLPLVWNDLADAGTPVPGRIVFIVIFAAVILTLQVFAVCVWRLLTLVRRGAVFSVRSFRYIDIIIGAIAAASVLTFALAVALAPGGVAPGLVALISGGAFTIAGVALLVVVMRRLLAQAIERDAEAQTLRAELDEVV</sequence>
<evidence type="ECO:0000313" key="2">
    <source>
        <dbReference type="EMBL" id="APZ34754.1"/>
    </source>
</evidence>
<dbReference type="EMBL" id="CP018762">
    <property type="protein sequence ID" value="APZ34754.1"/>
    <property type="molecule type" value="Genomic_DNA"/>
</dbReference>
<feature type="transmembrane region" description="Helical" evidence="1">
    <location>
        <begin position="117"/>
        <end position="138"/>
    </location>
</feature>